<comment type="caution">
    <text evidence="2">The sequence shown here is derived from an EMBL/GenBank/DDBJ whole genome shotgun (WGS) entry which is preliminary data.</text>
</comment>
<accession>A0A948TJG6</accession>
<dbReference type="Pfam" id="PF06908">
    <property type="entry name" value="YpsA"/>
    <property type="match status" value="1"/>
</dbReference>
<dbReference type="NCBIfam" id="NF010181">
    <property type="entry name" value="PRK13660.1"/>
    <property type="match status" value="1"/>
</dbReference>
<dbReference type="PANTHER" id="PTHR38440">
    <property type="entry name" value="UPF0398 PROTEIN YPSA"/>
    <property type="match status" value="1"/>
</dbReference>
<organism evidence="2 3">
    <name type="scientific">Candidatus Paralactobacillus gallistercoris</name>
    <dbReference type="NCBI Taxonomy" id="2838724"/>
    <lineage>
        <taxon>Bacteria</taxon>
        <taxon>Bacillati</taxon>
        <taxon>Bacillota</taxon>
        <taxon>Bacilli</taxon>
        <taxon>Lactobacillales</taxon>
        <taxon>Lactobacillaceae</taxon>
        <taxon>Lactobacillus</taxon>
    </lineage>
</organism>
<sequence length="179" mass="21088">MPRRIWLSGYRNYELNIFKDDDPKLLIIKKALRAKLINLLDDGMEWVITGGQLGVEQWGVDVAHQLQKDYSQLKIGIILPFNDFGHHWNENNQNKLQKVLAMSDYHALLTKKPYQSPRQLRVYQQFMLKHTDGALLVYDPENGGKPQYDYQAIQAYQQQHCYNCQLIDMYELQSIAETW</sequence>
<dbReference type="SUPFAM" id="SSF102405">
    <property type="entry name" value="MCP/YpsA-like"/>
    <property type="match status" value="1"/>
</dbReference>
<name>A0A948TJG6_9LACO</name>
<dbReference type="Gene3D" id="3.40.50.450">
    <property type="match status" value="1"/>
</dbReference>
<gene>
    <name evidence="2" type="ORF">H9901_03600</name>
</gene>
<reference evidence="2" key="1">
    <citation type="journal article" date="2021" name="PeerJ">
        <title>Extensive microbial diversity within the chicken gut microbiome revealed by metagenomics and culture.</title>
        <authorList>
            <person name="Gilroy R."/>
            <person name="Ravi A."/>
            <person name="Getino M."/>
            <person name="Pursley I."/>
            <person name="Horton D.L."/>
            <person name="Alikhan N.F."/>
            <person name="Baker D."/>
            <person name="Gharbi K."/>
            <person name="Hall N."/>
            <person name="Watson M."/>
            <person name="Adriaenssens E.M."/>
            <person name="Foster-Nyarko E."/>
            <person name="Jarju S."/>
            <person name="Secka A."/>
            <person name="Antonio M."/>
            <person name="Oren A."/>
            <person name="Chaudhuri R.R."/>
            <person name="La Ragione R."/>
            <person name="Hildebrand F."/>
            <person name="Pallen M.J."/>
        </authorList>
    </citation>
    <scope>NUCLEOTIDE SEQUENCE</scope>
    <source>
        <strain evidence="2">F6-6636</strain>
    </source>
</reference>
<comment type="similarity">
    <text evidence="1">Belongs to the UPF0398 family.</text>
</comment>
<dbReference type="HAMAP" id="MF_01575">
    <property type="entry name" value="UPF0398"/>
    <property type="match status" value="1"/>
</dbReference>
<dbReference type="Proteomes" id="UP000777303">
    <property type="component" value="Unassembled WGS sequence"/>
</dbReference>
<evidence type="ECO:0000313" key="2">
    <source>
        <dbReference type="EMBL" id="MBU3851765.1"/>
    </source>
</evidence>
<proteinExistence type="inferred from homology"/>
<reference evidence="2" key="2">
    <citation type="submission" date="2021-04" db="EMBL/GenBank/DDBJ databases">
        <authorList>
            <person name="Gilroy R."/>
        </authorList>
    </citation>
    <scope>NUCLEOTIDE SEQUENCE</scope>
    <source>
        <strain evidence="2">F6-6636</strain>
    </source>
</reference>
<dbReference type="InterPro" id="IPR010697">
    <property type="entry name" value="YspA"/>
</dbReference>
<dbReference type="PIRSF" id="PIRSF021290">
    <property type="entry name" value="DUF1273"/>
    <property type="match status" value="1"/>
</dbReference>
<evidence type="ECO:0000313" key="3">
    <source>
        <dbReference type="Proteomes" id="UP000777303"/>
    </source>
</evidence>
<dbReference type="PANTHER" id="PTHR38440:SF1">
    <property type="entry name" value="UPF0398 PROTEIN SPR0331"/>
    <property type="match status" value="1"/>
</dbReference>
<dbReference type="EMBL" id="JAHLFS010000048">
    <property type="protein sequence ID" value="MBU3851765.1"/>
    <property type="molecule type" value="Genomic_DNA"/>
</dbReference>
<evidence type="ECO:0000256" key="1">
    <source>
        <dbReference type="HAMAP-Rule" id="MF_01575"/>
    </source>
</evidence>
<dbReference type="AlphaFoldDB" id="A0A948TJG6"/>
<protein>
    <recommendedName>
        <fullName evidence="1">UPF0398 protein H9901_03600</fullName>
    </recommendedName>
</protein>